<feature type="region of interest" description="Disordered" evidence="17">
    <location>
        <begin position="1"/>
        <end position="82"/>
    </location>
</feature>
<dbReference type="OrthoDB" id="24670at2759"/>
<dbReference type="Gene3D" id="2.130.10.10">
    <property type="entry name" value="YVTN repeat-like/Quinoprotein amine dehydrogenase"/>
    <property type="match status" value="2"/>
</dbReference>
<dbReference type="GO" id="GO:0036158">
    <property type="term" value="P:outer dynein arm assembly"/>
    <property type="evidence" value="ECO:0007669"/>
    <property type="project" value="TreeGrafter"/>
</dbReference>
<feature type="domain" description="Protein kinase" evidence="18">
    <location>
        <begin position="1311"/>
        <end position="1559"/>
    </location>
</feature>
<evidence type="ECO:0000256" key="15">
    <source>
        <dbReference type="PROSITE-ProRule" id="PRU00221"/>
    </source>
</evidence>
<evidence type="ECO:0000256" key="6">
    <source>
        <dbReference type="ARBA" id="ARBA00022701"/>
    </source>
</evidence>
<evidence type="ECO:0000256" key="1">
    <source>
        <dbReference type="ARBA" id="ARBA00004430"/>
    </source>
</evidence>
<evidence type="ECO:0000256" key="2">
    <source>
        <dbReference type="ARBA" id="ARBA00011059"/>
    </source>
</evidence>
<evidence type="ECO:0000256" key="3">
    <source>
        <dbReference type="ARBA" id="ARBA00022490"/>
    </source>
</evidence>
<dbReference type="InterPro" id="IPR011009">
    <property type="entry name" value="Kinase-like_dom_sf"/>
</dbReference>
<dbReference type="SUPFAM" id="SSF56112">
    <property type="entry name" value="Protein kinase-like (PK-like)"/>
    <property type="match status" value="1"/>
</dbReference>
<feature type="region of interest" description="Disordered" evidence="17">
    <location>
        <begin position="263"/>
        <end position="297"/>
    </location>
</feature>
<evidence type="ECO:0000256" key="16">
    <source>
        <dbReference type="PROSITE-ProRule" id="PRU10141"/>
    </source>
</evidence>
<evidence type="ECO:0000256" key="17">
    <source>
        <dbReference type="SAM" id="MobiDB-lite"/>
    </source>
</evidence>
<dbReference type="PANTHER" id="PTHR12442:SF11">
    <property type="entry name" value="DYNEIN AXONEMAL INTERMEDIATE CHAIN 1"/>
    <property type="match status" value="1"/>
</dbReference>
<evidence type="ECO:0000313" key="20">
    <source>
        <dbReference type="Proteomes" id="UP000239899"/>
    </source>
</evidence>
<dbReference type="GO" id="GO:0045503">
    <property type="term" value="F:dynein light chain binding"/>
    <property type="evidence" value="ECO:0007669"/>
    <property type="project" value="TreeGrafter"/>
</dbReference>
<feature type="region of interest" description="Disordered" evidence="17">
    <location>
        <begin position="524"/>
        <end position="558"/>
    </location>
</feature>
<accession>A0A2P6TU13</accession>
<evidence type="ECO:0000256" key="5">
    <source>
        <dbReference type="ARBA" id="ARBA00022679"/>
    </source>
</evidence>
<dbReference type="SUPFAM" id="SSF50978">
    <property type="entry name" value="WD40 repeat-like"/>
    <property type="match status" value="1"/>
</dbReference>
<dbReference type="PROSITE" id="PS00108">
    <property type="entry name" value="PROTEIN_KINASE_ST"/>
    <property type="match status" value="1"/>
</dbReference>
<organism evidence="19 20">
    <name type="scientific">Chlorella sorokiniana</name>
    <name type="common">Freshwater green alga</name>
    <dbReference type="NCBI Taxonomy" id="3076"/>
    <lineage>
        <taxon>Eukaryota</taxon>
        <taxon>Viridiplantae</taxon>
        <taxon>Chlorophyta</taxon>
        <taxon>core chlorophytes</taxon>
        <taxon>Trebouxiophyceae</taxon>
        <taxon>Chlorellales</taxon>
        <taxon>Chlorellaceae</taxon>
        <taxon>Chlorella clade</taxon>
        <taxon>Chlorella</taxon>
    </lineage>
</organism>
<dbReference type="Pfam" id="PF00400">
    <property type="entry name" value="WD40"/>
    <property type="match status" value="2"/>
</dbReference>
<keyword evidence="9" id="KW-0418">Kinase</keyword>
<dbReference type="GO" id="GO:0003341">
    <property type="term" value="P:cilium movement"/>
    <property type="evidence" value="ECO:0007669"/>
    <property type="project" value="TreeGrafter"/>
</dbReference>
<dbReference type="InterPro" id="IPR000719">
    <property type="entry name" value="Prot_kinase_dom"/>
</dbReference>
<comment type="similarity">
    <text evidence="2">Belongs to the dynein intermediate chain family.</text>
</comment>
<feature type="region of interest" description="Disordered" evidence="17">
    <location>
        <begin position="1844"/>
        <end position="1884"/>
    </location>
</feature>
<feature type="compositionally biased region" description="Gly residues" evidence="17">
    <location>
        <begin position="35"/>
        <end position="48"/>
    </location>
</feature>
<keyword evidence="11" id="KW-0243">Dynein</keyword>
<name>A0A2P6TU13_CHLSO</name>
<keyword evidence="5" id="KW-0808">Transferase</keyword>
<feature type="region of interest" description="Disordered" evidence="17">
    <location>
        <begin position="1219"/>
        <end position="1249"/>
    </location>
</feature>
<feature type="repeat" description="WD" evidence="15">
    <location>
        <begin position="608"/>
        <end position="641"/>
    </location>
</feature>
<proteinExistence type="inferred from homology"/>
<evidence type="ECO:0000256" key="9">
    <source>
        <dbReference type="ARBA" id="ARBA00022777"/>
    </source>
</evidence>
<evidence type="ECO:0000256" key="11">
    <source>
        <dbReference type="ARBA" id="ARBA00023017"/>
    </source>
</evidence>
<dbReference type="InterPro" id="IPR036322">
    <property type="entry name" value="WD40_repeat_dom_sf"/>
</dbReference>
<dbReference type="InterPro" id="IPR017441">
    <property type="entry name" value="Protein_kinase_ATP_BS"/>
</dbReference>
<keyword evidence="8 16" id="KW-0547">Nucleotide-binding</keyword>
<dbReference type="Proteomes" id="UP000239899">
    <property type="component" value="Unassembled WGS sequence"/>
</dbReference>
<feature type="compositionally biased region" description="Low complexity" evidence="17">
    <location>
        <begin position="285"/>
        <end position="297"/>
    </location>
</feature>
<evidence type="ECO:0000313" key="19">
    <source>
        <dbReference type="EMBL" id="PRW57543.1"/>
    </source>
</evidence>
<feature type="region of interest" description="Disordered" evidence="17">
    <location>
        <begin position="218"/>
        <end position="249"/>
    </location>
</feature>
<keyword evidence="7" id="KW-0677">Repeat</keyword>
<dbReference type="GO" id="GO:0005874">
    <property type="term" value="C:microtubule"/>
    <property type="evidence" value="ECO:0007669"/>
    <property type="project" value="UniProtKB-KW"/>
</dbReference>
<evidence type="ECO:0000259" key="18">
    <source>
        <dbReference type="PROSITE" id="PS50011"/>
    </source>
</evidence>
<dbReference type="PANTHER" id="PTHR12442">
    <property type="entry name" value="DYNEIN INTERMEDIATE CHAIN"/>
    <property type="match status" value="1"/>
</dbReference>
<gene>
    <name evidence="19" type="ORF">C2E21_3514</name>
</gene>
<evidence type="ECO:0000256" key="13">
    <source>
        <dbReference type="ARBA" id="ARBA00023212"/>
    </source>
</evidence>
<feature type="compositionally biased region" description="Basic and acidic residues" evidence="17">
    <location>
        <begin position="263"/>
        <end position="284"/>
    </location>
</feature>
<keyword evidence="10 16" id="KW-0067">ATP-binding</keyword>
<evidence type="ECO:0000256" key="7">
    <source>
        <dbReference type="ARBA" id="ARBA00022737"/>
    </source>
</evidence>
<dbReference type="InterPro" id="IPR050687">
    <property type="entry name" value="Dynein_IC"/>
</dbReference>
<evidence type="ECO:0000256" key="14">
    <source>
        <dbReference type="ARBA" id="ARBA00023273"/>
    </source>
</evidence>
<dbReference type="STRING" id="3076.A0A2P6TU13"/>
<dbReference type="GO" id="GO:0036157">
    <property type="term" value="C:outer dynein arm"/>
    <property type="evidence" value="ECO:0007669"/>
    <property type="project" value="TreeGrafter"/>
</dbReference>
<feature type="compositionally biased region" description="Low complexity" evidence="17">
    <location>
        <begin position="9"/>
        <end position="34"/>
    </location>
</feature>
<keyword evidence="20" id="KW-1185">Reference proteome</keyword>
<dbReference type="Pfam" id="PF00069">
    <property type="entry name" value="Pkinase"/>
    <property type="match status" value="1"/>
</dbReference>
<evidence type="ECO:0000256" key="4">
    <source>
        <dbReference type="ARBA" id="ARBA00022574"/>
    </source>
</evidence>
<evidence type="ECO:0000256" key="10">
    <source>
        <dbReference type="ARBA" id="ARBA00022840"/>
    </source>
</evidence>
<dbReference type="PROSITE" id="PS00107">
    <property type="entry name" value="PROTEIN_KINASE_ATP"/>
    <property type="match status" value="1"/>
</dbReference>
<dbReference type="PROSITE" id="PS50011">
    <property type="entry name" value="PROTEIN_KINASE_DOM"/>
    <property type="match status" value="1"/>
</dbReference>
<dbReference type="InterPro" id="IPR001680">
    <property type="entry name" value="WD40_rpt"/>
</dbReference>
<reference evidence="19 20" key="1">
    <citation type="journal article" date="2018" name="Plant J.">
        <title>Genome sequences of Chlorella sorokiniana UTEX 1602 and Micractinium conductrix SAG 241.80: implications to maltose excretion by a green alga.</title>
        <authorList>
            <person name="Arriola M.B."/>
            <person name="Velmurugan N."/>
            <person name="Zhang Y."/>
            <person name="Plunkett M.H."/>
            <person name="Hondzo H."/>
            <person name="Barney B.M."/>
        </authorList>
    </citation>
    <scope>NUCLEOTIDE SEQUENCE [LARGE SCALE GENOMIC DNA]</scope>
    <source>
        <strain evidence="20">UTEX 1602</strain>
    </source>
</reference>
<dbReference type="InterPro" id="IPR008271">
    <property type="entry name" value="Ser/Thr_kinase_AS"/>
</dbReference>
<keyword evidence="19" id="KW-0969">Cilium</keyword>
<dbReference type="GO" id="GO:0004672">
    <property type="term" value="F:protein kinase activity"/>
    <property type="evidence" value="ECO:0007669"/>
    <property type="project" value="InterPro"/>
</dbReference>
<keyword evidence="12" id="KW-0505">Motor protein</keyword>
<dbReference type="GO" id="GO:0005524">
    <property type="term" value="F:ATP binding"/>
    <property type="evidence" value="ECO:0007669"/>
    <property type="project" value="UniProtKB-UniRule"/>
</dbReference>
<feature type="compositionally biased region" description="Low complexity" evidence="17">
    <location>
        <begin position="543"/>
        <end position="556"/>
    </location>
</feature>
<protein>
    <submittedName>
        <fullName evidence="19">Flagellar outer dynein arm intermediate chain 1</fullName>
    </submittedName>
</protein>
<keyword evidence="3" id="KW-0963">Cytoplasm</keyword>
<dbReference type="InterPro" id="IPR015943">
    <property type="entry name" value="WD40/YVTN_repeat-like_dom_sf"/>
</dbReference>
<keyword evidence="4 15" id="KW-0853">WD repeat</keyword>
<dbReference type="GO" id="GO:0045504">
    <property type="term" value="F:dynein heavy chain binding"/>
    <property type="evidence" value="ECO:0007669"/>
    <property type="project" value="TreeGrafter"/>
</dbReference>
<feature type="compositionally biased region" description="Low complexity" evidence="17">
    <location>
        <begin position="1219"/>
        <end position="1232"/>
    </location>
</feature>
<comment type="subcellular location">
    <subcellularLocation>
        <location evidence="1">Cytoplasm</location>
        <location evidence="1">Cytoskeleton</location>
        <location evidence="1">Cilium axoneme</location>
    </subcellularLocation>
</comment>
<dbReference type="SMART" id="SM00320">
    <property type="entry name" value="WD40"/>
    <property type="match status" value="5"/>
</dbReference>
<keyword evidence="14" id="KW-0966">Cell projection</keyword>
<keyword evidence="6" id="KW-0493">Microtubule</keyword>
<keyword evidence="19" id="KW-0282">Flagellum</keyword>
<dbReference type="SMART" id="SM00220">
    <property type="entry name" value="S_TKc"/>
    <property type="match status" value="1"/>
</dbReference>
<dbReference type="EMBL" id="LHPG02000006">
    <property type="protein sequence ID" value="PRW57543.1"/>
    <property type="molecule type" value="Genomic_DNA"/>
</dbReference>
<comment type="caution">
    <text evidence="19">The sequence shown here is derived from an EMBL/GenBank/DDBJ whole genome shotgun (WGS) entry which is preliminary data.</text>
</comment>
<sequence>MPLLRKASDGASAPRARSPAKGAGPASPAARPGSSKGGTGGKPGGGGEAGRKAPTPLPAPTQQGADDYAVPIREVVRPPNQLQLTATELDEEVGRSLTAGNPSAPASLVRYSYKDRAFRPEPIIDQQLQHLALGGSLMHRDSDEAARERHRRDSNALLAHSRRVTAASRRVTAAHGGGEAGAAVRPSEVGGALRAEASVGPAAADADSGVRLHNQFNCADRGAQTGHRRPRERGTMTEPPPTTTASGSCSRWEIYEAYIADQDRQRQTEELARQKAQAARREARAAQQPAAAGQQLGRAAGAVALPGDDDQDGGASLAPLSGQAAKLMERMVQQNLHCEMVMDFKYWDDPADDVKPDEGTLMPLWSFTNARAKSRAVTAIAWSPRYFDMFAVGYGSFDFLKPTTGLVSVYSLKNPGHPEFSFSTAVGVMCLDFHPEHPALLAVGCYDGHIAIFDVRMGGAEPLYRSTPRSGKHADPVWQVAWQRTAGHELQLASISTDGRVTLWTVSRNELMHQDLMELRSLRGREEGPSSGGEQADSPRPATGTSSTSSNSRGAAQGAGGEAAAGIAGGCCFDFNREQETLFVVGSEDGSLYKCSTAYASEYLQAYRPGHQLPVYAVRWNSLHSRTFLSAGADWKVKLWDSLQPKPVLSFDLGAPVGDVAWAPQSSTVFAAATDSGHVHVFDVAHSRTAAICVQKAAKARLTKLAFNSRHAVLLVGTERGGVLCLKLSPNLRRSFNPGGASLDAGCSFFVFCQAQGGCTTERLGPMAQGDCLLLSRNCTLPAPRSAAQGVVSGFPVHNFPGPIVEAFPTYLAEAILGGDFTCPMSEVEGICAFTSIVSAMSNCIRMGHACLAVSVYANGTNGCSQKPLAVLKSEVPTNANAFMSPDVYTVVLTESGKALRRVFMFADQAELDLPSDEEIKASGADAPESLEYKGCHIGSNALYRGDVVATLDDVPSAKACCRACTAHNVAAGRRACAVFNYCEQPGGCTYVSKQQDGLSVTLAQGQCELRSQPLSNALNSMPPSLLASGTDVPFIAGAPNTMWAPEVPGFRRVLGETVVLTGAYACGGSLRPETLECVKAGTLQELSDYCLESEECATLAFRLGPQPNGTTNDTAAAVSTIGSFKAASEAPNQVVFPTAVLYVRAAAGTGSSGGLSSAAVAGIAVGAVVGAAALTLCAWLLLQRAQRQRQREHQHDKNCEEAEAAGAAGCCCSCGRSTRSGSRTSSPPGSTLGRTVSPPLSGPGTLSTSGDALPELVAHVAAHEAAQVSHRLSSPDTSSSFIEWEESMLPQHLRKWVVDASQVHYMRRADGKLWDLGSGASGKVYRVEYRGEILAAKEVDLGASQSLRETFVTEARMLHQLRHPNVVGFAGVTFHGSSRGVVLMELCEGRDLHSALQVRAAGSQERLFSWARRGKRVALDIAKAMNFLHQNNVVHMDIKSPNILLTASGTAKLADVGFSKTKPNTYLSTVSLVGTFAWAAPELLLGSERPTAAIDVYSYGVLLHEIITGERPQRGQLRMPRDDECPEEVRALMLECLQQQPSARPTSLQVLARLRALIDGGGKPPSPTQHLAAAFPDAIYQAIMDGHAQPGDVAFIPTLYSTPPAWHLEGRSPAAYNIDPHSPFGYGAPHVDTPEAESAGLWLTHAAHLALHEANFPPEGTAPTNPAALEELTTTLMHGTNHYPTVPTKGAQHDAAVRRLVSNTTTTCLTTYSFNPFCPAQVAGQSFTTLLAGQPVTFTFGVPPPPNSHNKANRLTVNIGCPALQAARCRGPNGRCDPVIFQQIADSISLLMEQYIPLNISTDIRQKWIQINPNQFRISAYQPVGTFGKIMLFQRVITADGTPHVPEEATFDPMQDGEPLGHHNGNDDMPPPGAGAAGSVMAA</sequence>
<feature type="binding site" evidence="16">
    <location>
        <position position="1338"/>
    </location>
    <ligand>
        <name>ATP</name>
        <dbReference type="ChEBI" id="CHEBI:30616"/>
    </ligand>
</feature>
<evidence type="ECO:0000256" key="12">
    <source>
        <dbReference type="ARBA" id="ARBA00023175"/>
    </source>
</evidence>
<dbReference type="PROSITE" id="PS50082">
    <property type="entry name" value="WD_REPEATS_2"/>
    <property type="match status" value="1"/>
</dbReference>
<evidence type="ECO:0000256" key="8">
    <source>
        <dbReference type="ARBA" id="ARBA00022741"/>
    </source>
</evidence>
<keyword evidence="13" id="KW-0206">Cytoskeleton</keyword>
<dbReference type="Gene3D" id="1.10.510.10">
    <property type="entry name" value="Transferase(Phosphotransferase) domain 1"/>
    <property type="match status" value="1"/>
</dbReference>